<gene>
    <name evidence="2" type="ORF">PCOR1329_LOCUS39342</name>
</gene>
<evidence type="ECO:0000256" key="1">
    <source>
        <dbReference type="SAM" id="MobiDB-lite"/>
    </source>
</evidence>
<comment type="caution">
    <text evidence="2">The sequence shown here is derived from an EMBL/GenBank/DDBJ whole genome shotgun (WGS) entry which is preliminary data.</text>
</comment>
<proteinExistence type="predicted"/>
<reference evidence="2" key="1">
    <citation type="submission" date="2023-10" db="EMBL/GenBank/DDBJ databases">
        <authorList>
            <person name="Chen Y."/>
            <person name="Shah S."/>
            <person name="Dougan E. K."/>
            <person name="Thang M."/>
            <person name="Chan C."/>
        </authorList>
    </citation>
    <scope>NUCLEOTIDE SEQUENCE [LARGE SCALE GENOMIC DNA]</scope>
</reference>
<sequence>ASRGLPQRSVDRARAARHWRGRMGRCRSMSEIPEEWPCAEKPAFANCGAYALKSRVAVQSLKILDNIQEYDPRDPKYTIAATRWQVAELEARHLENQVDSLNTMLESRVKVDPHDKVLEDYQAVLSGFRRSAAAARRAADSLEDCALSPRPSPRVQAVHIERTPLSASRSALASARLWSQAEHSEVTTPTFTSRSDLSSDRTWSQEESPHEEGTATEDWL</sequence>
<name>A0ABN9TIB7_9DINO</name>
<dbReference type="EMBL" id="CAUYUJ010014749">
    <property type="protein sequence ID" value="CAK0845576.1"/>
    <property type="molecule type" value="Genomic_DNA"/>
</dbReference>
<feature type="compositionally biased region" description="Basic and acidic residues" evidence="1">
    <location>
        <begin position="197"/>
        <end position="213"/>
    </location>
</feature>
<feature type="compositionally biased region" description="Polar residues" evidence="1">
    <location>
        <begin position="186"/>
        <end position="196"/>
    </location>
</feature>
<evidence type="ECO:0008006" key="4">
    <source>
        <dbReference type="Google" id="ProtNLM"/>
    </source>
</evidence>
<feature type="region of interest" description="Disordered" evidence="1">
    <location>
        <begin position="178"/>
        <end position="220"/>
    </location>
</feature>
<organism evidence="2 3">
    <name type="scientific">Prorocentrum cordatum</name>
    <dbReference type="NCBI Taxonomy" id="2364126"/>
    <lineage>
        <taxon>Eukaryota</taxon>
        <taxon>Sar</taxon>
        <taxon>Alveolata</taxon>
        <taxon>Dinophyceae</taxon>
        <taxon>Prorocentrales</taxon>
        <taxon>Prorocentraceae</taxon>
        <taxon>Prorocentrum</taxon>
    </lineage>
</organism>
<keyword evidence="3" id="KW-1185">Reference proteome</keyword>
<evidence type="ECO:0000313" key="2">
    <source>
        <dbReference type="EMBL" id="CAK0845576.1"/>
    </source>
</evidence>
<feature type="non-terminal residue" evidence="2">
    <location>
        <position position="1"/>
    </location>
</feature>
<dbReference type="Proteomes" id="UP001189429">
    <property type="component" value="Unassembled WGS sequence"/>
</dbReference>
<protein>
    <recommendedName>
        <fullName evidence="4">Tubulin-specific chaperone A</fullName>
    </recommendedName>
</protein>
<evidence type="ECO:0000313" key="3">
    <source>
        <dbReference type="Proteomes" id="UP001189429"/>
    </source>
</evidence>
<accession>A0ABN9TIB7</accession>